<dbReference type="PANTHER" id="PTHR10201:SF272">
    <property type="entry name" value="METALLOENDOPROTEINASE 5-MMP"/>
    <property type="match status" value="1"/>
</dbReference>
<keyword evidence="14" id="KW-1185">Reference proteome</keyword>
<dbReference type="PRINTS" id="PR00138">
    <property type="entry name" value="MATRIXIN"/>
</dbReference>
<evidence type="ECO:0000256" key="4">
    <source>
        <dbReference type="ARBA" id="ARBA00022729"/>
    </source>
</evidence>
<keyword evidence="4 12" id="KW-0732">Signal</keyword>
<feature type="binding site" evidence="11">
    <location>
        <position position="220"/>
    </location>
    <ligand>
        <name>Ca(2+)</name>
        <dbReference type="ChEBI" id="CHEBI:29108"/>
        <label>3</label>
    </ligand>
</feature>
<name>A0AB40BST2_DIOCR</name>
<dbReference type="FunFam" id="3.40.390.10:FF:000018">
    <property type="entry name" value="Metalloendoproteinase 1"/>
    <property type="match status" value="1"/>
</dbReference>
<dbReference type="PANTHER" id="PTHR10201">
    <property type="entry name" value="MATRIX METALLOPROTEINASE"/>
    <property type="match status" value="1"/>
</dbReference>
<evidence type="ECO:0000256" key="10">
    <source>
        <dbReference type="PIRSR" id="PIRSR621190-1"/>
    </source>
</evidence>
<feature type="domain" description="Peptidase metallopeptidase" evidence="13">
    <location>
        <begin position="145"/>
        <end position="312"/>
    </location>
</feature>
<evidence type="ECO:0000256" key="5">
    <source>
        <dbReference type="ARBA" id="ARBA00022801"/>
    </source>
</evidence>
<dbReference type="InterPro" id="IPR021158">
    <property type="entry name" value="Pept_M10A_Zn_BS"/>
</dbReference>
<feature type="binding site" evidence="11">
    <location>
        <position position="242"/>
    </location>
    <ligand>
        <name>Ca(2+)</name>
        <dbReference type="ChEBI" id="CHEBI:29108"/>
        <label>1</label>
    </ligand>
</feature>
<dbReference type="InterPro" id="IPR036365">
    <property type="entry name" value="PGBD-like_sf"/>
</dbReference>
<dbReference type="SMART" id="SM00235">
    <property type="entry name" value="ZnMc"/>
    <property type="match status" value="1"/>
</dbReference>
<dbReference type="CDD" id="cd04278">
    <property type="entry name" value="ZnMc_MMP"/>
    <property type="match status" value="1"/>
</dbReference>
<dbReference type="GO" id="GO:0004222">
    <property type="term" value="F:metalloendopeptidase activity"/>
    <property type="evidence" value="ECO:0007669"/>
    <property type="project" value="InterPro"/>
</dbReference>
<feature type="binding site" evidence="11">
    <location>
        <position position="219"/>
    </location>
    <ligand>
        <name>Ca(2+)</name>
        <dbReference type="ChEBI" id="CHEBI:29108"/>
        <label>3</label>
    </ligand>
</feature>
<feature type="binding site" evidence="11">
    <location>
        <position position="214"/>
    </location>
    <ligand>
        <name>Zn(2+)</name>
        <dbReference type="ChEBI" id="CHEBI:29105"/>
        <label>1</label>
    </ligand>
</feature>
<keyword evidence="7" id="KW-0482">Metalloprotease</keyword>
<dbReference type="InterPro" id="IPR002477">
    <property type="entry name" value="Peptidoglycan-bd-like"/>
</dbReference>
<comment type="cofactor">
    <cofactor evidence="11">
        <name>Ca(2+)</name>
        <dbReference type="ChEBI" id="CHEBI:29108"/>
    </cofactor>
    <text evidence="11">Can bind about 5 Ca(2+) ions per subunit.</text>
</comment>
<feature type="chain" id="PRO_5044307472" evidence="12">
    <location>
        <begin position="23"/>
        <end position="361"/>
    </location>
</feature>
<dbReference type="GO" id="GO:0030574">
    <property type="term" value="P:collagen catabolic process"/>
    <property type="evidence" value="ECO:0007669"/>
    <property type="project" value="TreeGrafter"/>
</dbReference>
<comment type="cofactor">
    <cofactor evidence="11">
        <name>Zn(2+)</name>
        <dbReference type="ChEBI" id="CHEBI:29105"/>
    </cofactor>
    <text evidence="11">Binds 2 Zn(2+) ions per subunit.</text>
</comment>
<dbReference type="GO" id="GO:0008270">
    <property type="term" value="F:zinc ion binding"/>
    <property type="evidence" value="ECO:0007669"/>
    <property type="project" value="InterPro"/>
</dbReference>
<protein>
    <submittedName>
        <fullName evidence="15">Metalloendoproteinase 2-MMP-like</fullName>
    </submittedName>
</protein>
<dbReference type="InterPro" id="IPR024079">
    <property type="entry name" value="MetalloPept_cat_dom_sf"/>
</dbReference>
<evidence type="ECO:0000256" key="9">
    <source>
        <dbReference type="ARBA" id="ARBA00023180"/>
    </source>
</evidence>
<feature type="active site" evidence="10">
    <location>
        <position position="268"/>
    </location>
</feature>
<feature type="binding site" evidence="11">
    <location>
        <position position="271"/>
    </location>
    <ligand>
        <name>Zn(2+)</name>
        <dbReference type="ChEBI" id="CHEBI:29105"/>
        <label>2</label>
        <note>catalytic</note>
    </ligand>
</feature>
<dbReference type="Pfam" id="PF00413">
    <property type="entry name" value="Peptidase_M10"/>
    <property type="match status" value="1"/>
</dbReference>
<feature type="binding site" evidence="11">
    <location>
        <position position="212"/>
    </location>
    <ligand>
        <name>Zn(2+)</name>
        <dbReference type="ChEBI" id="CHEBI:29105"/>
        <label>1</label>
    </ligand>
</feature>
<proteinExistence type="inferred from homology"/>
<evidence type="ECO:0000256" key="1">
    <source>
        <dbReference type="ARBA" id="ARBA00009614"/>
    </source>
</evidence>
<keyword evidence="11" id="KW-0106">Calcium</keyword>
<feature type="binding site" evidence="11">
    <location>
        <position position="202"/>
    </location>
    <ligand>
        <name>Ca(2+)</name>
        <dbReference type="ChEBI" id="CHEBI:29108"/>
        <label>2</label>
    </ligand>
</feature>
<accession>A0AB40BST2</accession>
<dbReference type="SUPFAM" id="SSF47090">
    <property type="entry name" value="PGBD-like"/>
    <property type="match status" value="1"/>
</dbReference>
<evidence type="ECO:0000313" key="14">
    <source>
        <dbReference type="Proteomes" id="UP001515500"/>
    </source>
</evidence>
<feature type="binding site" evidence="11">
    <location>
        <position position="267"/>
    </location>
    <ligand>
        <name>Zn(2+)</name>
        <dbReference type="ChEBI" id="CHEBI:29105"/>
        <label>2</label>
        <note>catalytic</note>
    </ligand>
</feature>
<keyword evidence="9" id="KW-0325">Glycoprotein</keyword>
<dbReference type="InterPro" id="IPR033739">
    <property type="entry name" value="M10A_MMP"/>
</dbReference>
<dbReference type="GO" id="GO:0031012">
    <property type="term" value="C:extracellular matrix"/>
    <property type="evidence" value="ECO:0007669"/>
    <property type="project" value="InterPro"/>
</dbReference>
<dbReference type="InterPro" id="IPR001818">
    <property type="entry name" value="Pept_M10_metallopeptidase"/>
</dbReference>
<dbReference type="SUPFAM" id="SSF55486">
    <property type="entry name" value="Metalloproteases ('zincins'), catalytic domain"/>
    <property type="match status" value="1"/>
</dbReference>
<dbReference type="InterPro" id="IPR006026">
    <property type="entry name" value="Peptidase_Metallo"/>
</dbReference>
<feature type="binding site" evidence="11">
    <location>
        <position position="242"/>
    </location>
    <ligand>
        <name>Ca(2+)</name>
        <dbReference type="ChEBI" id="CHEBI:29108"/>
        <label>3</label>
    </ligand>
</feature>
<comment type="similarity">
    <text evidence="1">Belongs to the peptidase M10A family. Matrix metalloproteinases (MMPs) subfamily.</text>
</comment>
<keyword evidence="8" id="KW-0865">Zymogen</keyword>
<feature type="binding site" evidence="11">
    <location>
        <position position="237"/>
    </location>
    <ligand>
        <name>Zn(2+)</name>
        <dbReference type="ChEBI" id="CHEBI:29105"/>
        <label>1</label>
    </ligand>
</feature>
<evidence type="ECO:0000256" key="8">
    <source>
        <dbReference type="ARBA" id="ARBA00023145"/>
    </source>
</evidence>
<keyword evidence="3 11" id="KW-0479">Metal-binding</keyword>
<dbReference type="GeneID" id="120266648"/>
<organism evidence="14 15">
    <name type="scientific">Dioscorea cayennensis subsp. rotundata</name>
    <name type="common">White Guinea yam</name>
    <name type="synonym">Dioscorea rotundata</name>
    <dbReference type="NCBI Taxonomy" id="55577"/>
    <lineage>
        <taxon>Eukaryota</taxon>
        <taxon>Viridiplantae</taxon>
        <taxon>Streptophyta</taxon>
        <taxon>Embryophyta</taxon>
        <taxon>Tracheophyta</taxon>
        <taxon>Spermatophyta</taxon>
        <taxon>Magnoliopsida</taxon>
        <taxon>Liliopsida</taxon>
        <taxon>Dioscoreales</taxon>
        <taxon>Dioscoreaceae</taxon>
        <taxon>Dioscorea</taxon>
    </lineage>
</organism>
<feature type="binding site" evidence="11">
    <location>
        <position position="277"/>
    </location>
    <ligand>
        <name>Zn(2+)</name>
        <dbReference type="ChEBI" id="CHEBI:29105"/>
        <label>2</label>
        <note>catalytic</note>
    </ligand>
</feature>
<feature type="binding site" evidence="11">
    <location>
        <position position="285"/>
    </location>
    <ligand>
        <name>Zn(2+)</name>
        <dbReference type="ChEBI" id="CHEBI:29105"/>
        <label>2</label>
        <note>catalytic</note>
    </ligand>
</feature>
<dbReference type="Proteomes" id="UP001515500">
    <property type="component" value="Chromosome 8"/>
</dbReference>
<evidence type="ECO:0000256" key="2">
    <source>
        <dbReference type="ARBA" id="ARBA00022670"/>
    </source>
</evidence>
<feature type="signal peptide" evidence="12">
    <location>
        <begin position="1"/>
        <end position="22"/>
    </location>
</feature>
<evidence type="ECO:0000259" key="13">
    <source>
        <dbReference type="SMART" id="SM00235"/>
    </source>
</evidence>
<dbReference type="AlphaFoldDB" id="A0AB40BST2"/>
<evidence type="ECO:0000256" key="12">
    <source>
        <dbReference type="SAM" id="SignalP"/>
    </source>
</evidence>
<evidence type="ECO:0000256" key="3">
    <source>
        <dbReference type="ARBA" id="ARBA00022723"/>
    </source>
</evidence>
<dbReference type="InterPro" id="IPR021190">
    <property type="entry name" value="Pept_M10A"/>
</dbReference>
<feature type="binding site" evidence="11">
    <location>
        <position position="239"/>
    </location>
    <ligand>
        <name>Ca(2+)</name>
        <dbReference type="ChEBI" id="CHEBI:29108"/>
        <label>3</label>
    </ligand>
</feature>
<feature type="binding site" description="in inhibited form" evidence="11">
    <location>
        <position position="118"/>
    </location>
    <ligand>
        <name>Zn(2+)</name>
        <dbReference type="ChEBI" id="CHEBI:29105"/>
        <label>2</label>
        <note>catalytic</note>
    </ligand>
</feature>
<evidence type="ECO:0000256" key="7">
    <source>
        <dbReference type="ARBA" id="ARBA00023049"/>
    </source>
</evidence>
<reference evidence="15" key="1">
    <citation type="submission" date="2025-08" db="UniProtKB">
        <authorList>
            <consortium name="RefSeq"/>
        </authorList>
    </citation>
    <scope>IDENTIFICATION</scope>
</reference>
<dbReference type="GO" id="GO:0006508">
    <property type="term" value="P:proteolysis"/>
    <property type="evidence" value="ECO:0007669"/>
    <property type="project" value="UniProtKB-KW"/>
</dbReference>
<dbReference type="Gene3D" id="3.40.390.10">
    <property type="entry name" value="Collagenase (Catalytic Domain)"/>
    <property type="match status" value="1"/>
</dbReference>
<dbReference type="RefSeq" id="XP_039130224.1">
    <property type="nucleotide sequence ID" value="XM_039274290.1"/>
</dbReference>
<dbReference type="Pfam" id="PF01471">
    <property type="entry name" value="PG_binding_1"/>
    <property type="match status" value="1"/>
</dbReference>
<dbReference type="GO" id="GO:0030198">
    <property type="term" value="P:extracellular matrix organization"/>
    <property type="evidence" value="ECO:0007669"/>
    <property type="project" value="TreeGrafter"/>
</dbReference>
<keyword evidence="2" id="KW-0645">Protease</keyword>
<evidence type="ECO:0000256" key="11">
    <source>
        <dbReference type="PIRSR" id="PIRSR621190-2"/>
    </source>
</evidence>
<dbReference type="PROSITE" id="PS00546">
    <property type="entry name" value="CYSTEINE_SWITCH"/>
    <property type="match status" value="1"/>
</dbReference>
<gene>
    <name evidence="15" type="primary">LOC120266648</name>
</gene>
<evidence type="ECO:0000256" key="6">
    <source>
        <dbReference type="ARBA" id="ARBA00022833"/>
    </source>
</evidence>
<keyword evidence="6 11" id="KW-0862">Zinc</keyword>
<evidence type="ECO:0000313" key="15">
    <source>
        <dbReference type="RefSeq" id="XP_039130224.1"/>
    </source>
</evidence>
<feature type="binding site" evidence="11">
    <location>
        <position position="227"/>
    </location>
    <ligand>
        <name>Zn(2+)</name>
        <dbReference type="ChEBI" id="CHEBI:29105"/>
        <label>1</label>
    </ligand>
</feature>
<sequence length="361" mass="38872">MMPFIFFAFLVLPFTYTNSVFAFPPLPSFPPIPSFTNPWEGFQNLSGCHPGDKVPGISNLKQYLHDFGYISNPPPTNFTDSFDDDLEAAIKTYQKNFKLNITGFLDPSTINQMTLPRCGMPDIINGTSTMALSLHGRKLYTYFTGNPRWPSSKSQLTYAFTATSSVSISTSTLSTVISRAFSRWAATTTLTFTEVGSESDPDITIGFYSGDHGDGEPFDGVLGTLAHAFSPTDGRFHLDAAEQWVAEGDVTTASSDAAIDLESVAVHEIGHLLGLGHTSVESAIMYPTIKTKTKKVELAEDDVVGIQNLYGKNPNYTGVAPATTVQQMDTSDAGLGLGLGFGSLFWRVLVVSGVVGGLVLG</sequence>
<keyword evidence="5" id="KW-0378">Hydrolase</keyword>